<accession>A0A2S7SR22</accession>
<keyword evidence="1" id="KW-0472">Membrane</keyword>
<feature type="transmembrane region" description="Helical" evidence="1">
    <location>
        <begin position="112"/>
        <end position="132"/>
    </location>
</feature>
<protein>
    <submittedName>
        <fullName evidence="2">Uncharacterized protein</fullName>
    </submittedName>
</protein>
<dbReference type="OrthoDB" id="661193at2"/>
<comment type="caution">
    <text evidence="2">The sequence shown here is derived from an EMBL/GenBank/DDBJ whole genome shotgun (WGS) entry which is preliminary data.</text>
</comment>
<keyword evidence="3" id="KW-1185">Reference proteome</keyword>
<evidence type="ECO:0000313" key="3">
    <source>
        <dbReference type="Proteomes" id="UP000239872"/>
    </source>
</evidence>
<reference evidence="2 3" key="1">
    <citation type="submission" date="2018-01" db="EMBL/GenBank/DDBJ databases">
        <title>A novel member of the phylum Bacteroidetes isolated from glacier ice.</title>
        <authorList>
            <person name="Liu Q."/>
            <person name="Xin Y.-H."/>
        </authorList>
    </citation>
    <scope>NUCLEOTIDE SEQUENCE [LARGE SCALE GENOMIC DNA]</scope>
    <source>
        <strain evidence="2 3">RB1R16</strain>
    </source>
</reference>
<evidence type="ECO:0000313" key="2">
    <source>
        <dbReference type="EMBL" id="PQJ09194.1"/>
    </source>
</evidence>
<proteinExistence type="predicted"/>
<dbReference type="EMBL" id="PPSL01000007">
    <property type="protein sequence ID" value="PQJ09194.1"/>
    <property type="molecule type" value="Genomic_DNA"/>
</dbReference>
<sequence length="154" mass="17965">MFFTRSFSYQSSLTREDLKRRLIGKHVKIHNLDFEVMEDEEALSIIPHAEQEESIKTLPITWVRFNENGGKTNVMIKSEMRKFDQGVPQLVMIACAIIFIVTGVLYYANEMLFTYILGGLGLAIFITFWVRMQNGYFDYVRKVRTYVKSKEAMA</sequence>
<organism evidence="2 3">
    <name type="scientific">Flavipsychrobacter stenotrophus</name>
    <dbReference type="NCBI Taxonomy" id="2077091"/>
    <lineage>
        <taxon>Bacteria</taxon>
        <taxon>Pseudomonadati</taxon>
        <taxon>Bacteroidota</taxon>
        <taxon>Chitinophagia</taxon>
        <taxon>Chitinophagales</taxon>
        <taxon>Chitinophagaceae</taxon>
        <taxon>Flavipsychrobacter</taxon>
    </lineage>
</organism>
<keyword evidence="1" id="KW-0812">Transmembrane</keyword>
<dbReference type="AlphaFoldDB" id="A0A2S7SR22"/>
<gene>
    <name evidence="2" type="ORF">CJD36_020630</name>
</gene>
<dbReference type="RefSeq" id="WP_105041099.1">
    <property type="nucleotide sequence ID" value="NZ_PPSL01000007.1"/>
</dbReference>
<keyword evidence="1" id="KW-1133">Transmembrane helix</keyword>
<name>A0A2S7SR22_9BACT</name>
<dbReference type="Proteomes" id="UP000239872">
    <property type="component" value="Unassembled WGS sequence"/>
</dbReference>
<feature type="transmembrane region" description="Helical" evidence="1">
    <location>
        <begin position="87"/>
        <end position="106"/>
    </location>
</feature>
<evidence type="ECO:0000256" key="1">
    <source>
        <dbReference type="SAM" id="Phobius"/>
    </source>
</evidence>